<reference evidence="6 7" key="1">
    <citation type="journal article" date="2011" name="Stand. Genomic Sci.">
        <title>Complete genome sequence of the hyperthermophilic chemolithoautotroph Pyrolobus fumarii type strain (1A).</title>
        <authorList>
            <person name="Anderson I."/>
            <person name="Goker M."/>
            <person name="Nolan M."/>
            <person name="Lucas S."/>
            <person name="Hammon N."/>
            <person name="Deshpande S."/>
            <person name="Cheng J.F."/>
            <person name="Tapia R."/>
            <person name="Han C."/>
            <person name="Goodwin L."/>
            <person name="Pitluck S."/>
            <person name="Huntemann M."/>
            <person name="Liolios K."/>
            <person name="Ivanova N."/>
            <person name="Pagani I."/>
            <person name="Mavromatis K."/>
            <person name="Ovchinikova G."/>
            <person name="Pati A."/>
            <person name="Chen A."/>
            <person name="Palaniappan K."/>
            <person name="Land M."/>
            <person name="Hauser L."/>
            <person name="Brambilla E.M."/>
            <person name="Huber H."/>
            <person name="Yasawong M."/>
            <person name="Rohde M."/>
            <person name="Spring S."/>
            <person name="Abt B."/>
            <person name="Sikorski J."/>
            <person name="Wirth R."/>
            <person name="Detter J.C."/>
            <person name="Woyke T."/>
            <person name="Bristow J."/>
            <person name="Eisen J.A."/>
            <person name="Markowitz V."/>
            <person name="Hugenholtz P."/>
            <person name="Kyrpides N.C."/>
            <person name="Klenk H.P."/>
            <person name="Lapidus A."/>
        </authorList>
    </citation>
    <scope>NUCLEOTIDE SEQUENCE [LARGE SCALE GENOMIC DNA]</scope>
    <source>
        <strain evidence="7">DSM 11204 / 1A</strain>
    </source>
</reference>
<feature type="domain" description="Nitroreductase" evidence="5">
    <location>
        <begin position="8"/>
        <end position="162"/>
    </location>
</feature>
<dbReference type="HOGENOM" id="CLU_070764_0_1_2"/>
<dbReference type="OrthoDB" id="15216at2157"/>
<keyword evidence="7" id="KW-1185">Reference proteome</keyword>
<dbReference type="Gene3D" id="3.40.109.10">
    <property type="entry name" value="NADH Oxidase"/>
    <property type="match status" value="1"/>
</dbReference>
<keyword evidence="2" id="KW-0285">Flavoprotein</keyword>
<dbReference type="RefSeq" id="WP_014027510.1">
    <property type="nucleotide sequence ID" value="NC_015931.1"/>
</dbReference>
<dbReference type="PANTHER" id="PTHR43425">
    <property type="entry name" value="OXYGEN-INSENSITIVE NADPH NITROREDUCTASE"/>
    <property type="match status" value="1"/>
</dbReference>
<comment type="similarity">
    <text evidence="1">Belongs to the flavin oxidoreductase frp family.</text>
</comment>
<dbReference type="InterPro" id="IPR000415">
    <property type="entry name" value="Nitroreductase-like"/>
</dbReference>
<name>G0EDM9_PYRF1</name>
<keyword evidence="3" id="KW-0288">FMN</keyword>
<dbReference type="SUPFAM" id="SSF55469">
    <property type="entry name" value="FMN-dependent nitroreductase-like"/>
    <property type="match status" value="1"/>
</dbReference>
<dbReference type="EMBL" id="CP002838">
    <property type="protein sequence ID" value="AEM39833.1"/>
    <property type="molecule type" value="Genomic_DNA"/>
</dbReference>
<dbReference type="PANTHER" id="PTHR43425:SF2">
    <property type="entry name" value="OXYGEN-INSENSITIVE NADPH NITROREDUCTASE"/>
    <property type="match status" value="1"/>
</dbReference>
<evidence type="ECO:0000256" key="2">
    <source>
        <dbReference type="ARBA" id="ARBA00022630"/>
    </source>
</evidence>
<evidence type="ECO:0000256" key="3">
    <source>
        <dbReference type="ARBA" id="ARBA00022643"/>
    </source>
</evidence>
<dbReference type="KEGG" id="pfm:Pyrfu_1980"/>
<accession>G0EDM9</accession>
<evidence type="ECO:0000313" key="7">
    <source>
        <dbReference type="Proteomes" id="UP000001037"/>
    </source>
</evidence>
<sequence length="235" mass="25710">MASCRDVIARHVSIRRFKPDPIPEDDLREILWAAQRAPSAWGLQPFSVVVVRDEGTRARLAEAVGGQRYVAEAPVFLAFVADYGKLLEAMRMAGLEPGEVTLGHLVISLVDIGIASAWATIRAEELGYGTVYIALYSSCRRVAEVLSLPPRTLPVVGLAIGKPAEQPATRPRQPLEALAWMDTAPDAKRAAELIIGSEFNQKFSRAARLTLAPGAYYEKVGAEIMECAKRLGWRI</sequence>
<evidence type="ECO:0000313" key="6">
    <source>
        <dbReference type="EMBL" id="AEM39833.1"/>
    </source>
</evidence>
<dbReference type="STRING" id="694429.Pyrfu_1980"/>
<dbReference type="eggNOG" id="arCOG00288">
    <property type="taxonomic scope" value="Archaea"/>
</dbReference>
<keyword evidence="4" id="KW-0560">Oxidoreductase</keyword>
<organism evidence="6 7">
    <name type="scientific">Pyrolobus fumarii (strain DSM 11204 / 1A)</name>
    <dbReference type="NCBI Taxonomy" id="694429"/>
    <lineage>
        <taxon>Archaea</taxon>
        <taxon>Thermoproteota</taxon>
        <taxon>Thermoprotei</taxon>
        <taxon>Desulfurococcales</taxon>
        <taxon>Pyrodictiaceae</taxon>
        <taxon>Pyrolobus</taxon>
    </lineage>
</organism>
<gene>
    <name evidence="6" type="ordered locus">Pyrfu_1980</name>
</gene>
<dbReference type="GeneID" id="11138321"/>
<dbReference type="Pfam" id="PF00881">
    <property type="entry name" value="Nitroreductase"/>
    <property type="match status" value="1"/>
</dbReference>
<dbReference type="InterPro" id="IPR029479">
    <property type="entry name" value="Nitroreductase"/>
</dbReference>
<dbReference type="FunCoup" id="G0EDM9">
    <property type="interactions" value="78"/>
</dbReference>
<dbReference type="AlphaFoldDB" id="G0EDM9"/>
<dbReference type="Proteomes" id="UP000001037">
    <property type="component" value="Chromosome"/>
</dbReference>
<evidence type="ECO:0000256" key="1">
    <source>
        <dbReference type="ARBA" id="ARBA00008366"/>
    </source>
</evidence>
<dbReference type="SMR" id="G0EDM9"/>
<protein>
    <submittedName>
        <fullName evidence="6">Nitroreductase</fullName>
    </submittedName>
</protein>
<proteinExistence type="inferred from homology"/>
<dbReference type="GO" id="GO:0016491">
    <property type="term" value="F:oxidoreductase activity"/>
    <property type="evidence" value="ECO:0007669"/>
    <property type="project" value="UniProtKB-KW"/>
</dbReference>
<dbReference type="InParanoid" id="G0EDM9"/>
<dbReference type="InterPro" id="IPR016446">
    <property type="entry name" value="Flavin_OxRdtase_Frp"/>
</dbReference>
<evidence type="ECO:0000259" key="5">
    <source>
        <dbReference type="Pfam" id="PF00881"/>
    </source>
</evidence>
<evidence type="ECO:0000256" key="4">
    <source>
        <dbReference type="ARBA" id="ARBA00023002"/>
    </source>
</evidence>